<evidence type="ECO:0000256" key="16">
    <source>
        <dbReference type="ARBA" id="ARBA00034000"/>
    </source>
</evidence>
<evidence type="ECO:0000256" key="18">
    <source>
        <dbReference type="SAM" id="Phobius"/>
    </source>
</evidence>
<evidence type="ECO:0000256" key="17">
    <source>
        <dbReference type="ARBA" id="ARBA00049902"/>
    </source>
</evidence>
<evidence type="ECO:0000256" key="7">
    <source>
        <dbReference type="ARBA" id="ARBA00022670"/>
    </source>
</evidence>
<dbReference type="EMBL" id="CP003557">
    <property type="protein sequence ID" value="AFN76060.1"/>
    <property type="molecule type" value="Genomic_DNA"/>
</dbReference>
<name>I6ZA93_MELRP</name>
<dbReference type="GO" id="GO:0008658">
    <property type="term" value="F:penicillin binding"/>
    <property type="evidence" value="ECO:0007669"/>
    <property type="project" value="InterPro"/>
</dbReference>
<proteinExistence type="inferred from homology"/>
<dbReference type="GO" id="GO:0005886">
    <property type="term" value="C:plasma membrane"/>
    <property type="evidence" value="ECO:0007669"/>
    <property type="project" value="UniProtKB-SubCell"/>
</dbReference>
<protein>
    <submittedName>
        <fullName evidence="21">Penicillin-binding protein, 1A family</fullName>
    </submittedName>
</protein>
<evidence type="ECO:0000256" key="12">
    <source>
        <dbReference type="ARBA" id="ARBA00022984"/>
    </source>
</evidence>
<comment type="pathway">
    <text evidence="2">Cell wall biogenesis; peptidoglycan biosynthesis.</text>
</comment>
<dbReference type="OrthoDB" id="9766909at2"/>
<keyword evidence="18" id="KW-0812">Transmembrane</keyword>
<evidence type="ECO:0000256" key="8">
    <source>
        <dbReference type="ARBA" id="ARBA00022676"/>
    </source>
</evidence>
<dbReference type="STRING" id="1191523.MROS_2830"/>
<sequence>MAKTIKKKRRALRYLLIFFGLILIACSAIFVRYIIEGLPSLEELENPRPQLASNVYSSDGVLIGQFFKENRIEISIKDVPPHVIQALIATEDRKFYEHWGVDLERFIKAMIKNVFLGRREGASTITQQLAKNLYDLKIQNETLFDTGIRKIREWITAVQIEKNYTKDEILEMYLNVQWFGHGAYGIGMASKVYFDKSFQQLTIPEAAVLVAILKSWVYYDPYNRYERALQRRNLVMKNMVEMGYLSEEEYDKYKLTPIKLSYEKIKNGIRSTIAPHFLEHIRRQMEKIAAKYGYDLYRDGLNIYTSLDSRMQEIANKAVELHLNDFQKQFDRSWRWSEYKGDLNELIDKAVRNRIEYKTAQDAEARKEVYNRFKYDREFVDSVKKAATRIEVGFVVLDVKTGEIKAMVGGRNQRFLYGLNHVTQIKRQPGSAFKPIVYSVAVDNGIYPAYPILNQPFDYNGWSPQNFDLSTGGFTTLRTGLAHSINIVAARLIIEDYAPLWKIGLFAEKMGIKSKLDLYPSIALGTSLVSPLEMTSAFATLANRGIYNEPISILKIEDKDGILIDKFTSEAREAIPEETAYLVTDMMRTAVDEGTGVSIRYRFNFQRPAAGKTGTTQDFADAWFIGFTPQLAAGVWVGFDDQQVSFTGEYGQGARAALPIWALFMHDVYQNLDLPLEDFQMPANGNIVTVNYCRESIFELGNPKLYSRDCRNGIYTDISNVRDIPDTYDAMRDNYVKLPTKYVIKDTTETKDSVSIFR</sequence>
<dbReference type="eggNOG" id="COG5009">
    <property type="taxonomic scope" value="Bacteria"/>
</dbReference>
<dbReference type="GO" id="GO:0071555">
    <property type="term" value="P:cell wall organization"/>
    <property type="evidence" value="ECO:0007669"/>
    <property type="project" value="UniProtKB-KW"/>
</dbReference>
<dbReference type="AlphaFoldDB" id="I6ZA93"/>
<dbReference type="GO" id="GO:0030288">
    <property type="term" value="C:outer membrane-bounded periplasmic space"/>
    <property type="evidence" value="ECO:0007669"/>
    <property type="project" value="TreeGrafter"/>
</dbReference>
<dbReference type="PANTHER" id="PTHR32282:SF11">
    <property type="entry name" value="PENICILLIN-BINDING PROTEIN 1B"/>
    <property type="match status" value="1"/>
</dbReference>
<comment type="catalytic activity">
    <reaction evidence="17">
        <text>[GlcNAc-(1-&gt;4)-Mur2Ac(oyl-L-Ala-gamma-D-Glu-L-Lys-D-Ala-D-Ala)](n)-di-trans,octa-cis-undecaprenyl diphosphate + beta-D-GlcNAc-(1-&gt;4)-Mur2Ac(oyl-L-Ala-gamma-D-Glu-L-Lys-D-Ala-D-Ala)-di-trans,octa-cis-undecaprenyl diphosphate = [GlcNAc-(1-&gt;4)-Mur2Ac(oyl-L-Ala-gamma-D-Glu-L-Lys-D-Ala-D-Ala)](n+1)-di-trans,octa-cis-undecaprenyl diphosphate + di-trans,octa-cis-undecaprenyl diphosphate + H(+)</text>
        <dbReference type="Rhea" id="RHEA:23708"/>
        <dbReference type="Rhea" id="RHEA-COMP:9602"/>
        <dbReference type="Rhea" id="RHEA-COMP:9603"/>
        <dbReference type="ChEBI" id="CHEBI:15378"/>
        <dbReference type="ChEBI" id="CHEBI:58405"/>
        <dbReference type="ChEBI" id="CHEBI:60033"/>
        <dbReference type="ChEBI" id="CHEBI:78435"/>
        <dbReference type="EC" id="2.4.99.28"/>
    </reaction>
</comment>
<dbReference type="InterPro" id="IPR012338">
    <property type="entry name" value="Beta-lactam/transpept-like"/>
</dbReference>
<evidence type="ECO:0000256" key="15">
    <source>
        <dbReference type="ARBA" id="ARBA00023316"/>
    </source>
</evidence>
<keyword evidence="11" id="KW-0133">Cell shape</keyword>
<keyword evidence="12" id="KW-0573">Peptidoglycan synthesis</keyword>
<dbReference type="Gene3D" id="1.10.3810.10">
    <property type="entry name" value="Biosynthetic peptidoglycan transglycosylase-like"/>
    <property type="match status" value="1"/>
</dbReference>
<dbReference type="HOGENOM" id="CLU_006354_2_4_10"/>
<evidence type="ECO:0000259" key="19">
    <source>
        <dbReference type="Pfam" id="PF00905"/>
    </source>
</evidence>
<dbReference type="RefSeq" id="WP_014857490.1">
    <property type="nucleotide sequence ID" value="NC_018178.1"/>
</dbReference>
<dbReference type="InterPro" id="IPR036950">
    <property type="entry name" value="PBP_transglycosylase"/>
</dbReference>
<comment type="similarity">
    <text evidence="4">In the N-terminal section; belongs to the glycosyltransferase 51 family.</text>
</comment>
<evidence type="ECO:0000256" key="1">
    <source>
        <dbReference type="ARBA" id="ARBA00004236"/>
    </source>
</evidence>
<evidence type="ECO:0000256" key="14">
    <source>
        <dbReference type="ARBA" id="ARBA00023268"/>
    </source>
</evidence>
<dbReference type="InterPro" id="IPR023346">
    <property type="entry name" value="Lysozyme-like_dom_sf"/>
</dbReference>
<evidence type="ECO:0000313" key="21">
    <source>
        <dbReference type="EMBL" id="AFN76060.1"/>
    </source>
</evidence>
<dbReference type="Pfam" id="PF00905">
    <property type="entry name" value="Transpeptidase"/>
    <property type="match status" value="1"/>
</dbReference>
<evidence type="ECO:0000256" key="2">
    <source>
        <dbReference type="ARBA" id="ARBA00004752"/>
    </source>
</evidence>
<evidence type="ECO:0000256" key="3">
    <source>
        <dbReference type="ARBA" id="ARBA00007090"/>
    </source>
</evidence>
<feature type="domain" description="Penicillin-binding protein transpeptidase" evidence="19">
    <location>
        <begin position="393"/>
        <end position="636"/>
    </location>
</feature>
<keyword evidence="9" id="KW-0808">Transferase</keyword>
<dbReference type="Pfam" id="PF00912">
    <property type="entry name" value="Transgly"/>
    <property type="match status" value="1"/>
</dbReference>
<dbReference type="InterPro" id="IPR001460">
    <property type="entry name" value="PCN-bd_Tpept"/>
</dbReference>
<keyword evidence="13 18" id="KW-0472">Membrane</keyword>
<dbReference type="SUPFAM" id="SSF56601">
    <property type="entry name" value="beta-lactamase/transpeptidase-like"/>
    <property type="match status" value="1"/>
</dbReference>
<keyword evidence="18" id="KW-1133">Transmembrane helix</keyword>
<keyword evidence="14" id="KW-0511">Multifunctional enzyme</keyword>
<evidence type="ECO:0000256" key="10">
    <source>
        <dbReference type="ARBA" id="ARBA00022801"/>
    </source>
</evidence>
<keyword evidence="6" id="KW-0121">Carboxypeptidase</keyword>
<evidence type="ECO:0000259" key="20">
    <source>
        <dbReference type="Pfam" id="PF00912"/>
    </source>
</evidence>
<evidence type="ECO:0000256" key="11">
    <source>
        <dbReference type="ARBA" id="ARBA00022960"/>
    </source>
</evidence>
<dbReference type="InterPro" id="IPR050396">
    <property type="entry name" value="Glycosyltr_51/Transpeptidase"/>
</dbReference>
<organism evidence="21 22">
    <name type="scientific">Melioribacter roseus (strain DSM 23840 / JCM 17771 / VKM B-2668 / P3M-2)</name>
    <dbReference type="NCBI Taxonomy" id="1191523"/>
    <lineage>
        <taxon>Bacteria</taxon>
        <taxon>Pseudomonadati</taxon>
        <taxon>Ignavibacteriota</taxon>
        <taxon>Ignavibacteria</taxon>
        <taxon>Ignavibacteriales</taxon>
        <taxon>Melioribacteraceae</taxon>
        <taxon>Melioribacter</taxon>
    </lineage>
</organism>
<dbReference type="Gene3D" id="3.40.710.10">
    <property type="entry name" value="DD-peptidase/beta-lactamase superfamily"/>
    <property type="match status" value="2"/>
</dbReference>
<comment type="similarity">
    <text evidence="3">In the C-terminal section; belongs to the transpeptidase family.</text>
</comment>
<dbReference type="NCBIfam" id="TIGR02074">
    <property type="entry name" value="PBP_1a_fam"/>
    <property type="match status" value="1"/>
</dbReference>
<dbReference type="SUPFAM" id="SSF53955">
    <property type="entry name" value="Lysozyme-like"/>
    <property type="match status" value="1"/>
</dbReference>
<keyword evidence="22" id="KW-1185">Reference proteome</keyword>
<dbReference type="GO" id="GO:0009002">
    <property type="term" value="F:serine-type D-Ala-D-Ala carboxypeptidase activity"/>
    <property type="evidence" value="ECO:0007669"/>
    <property type="project" value="UniProtKB-EC"/>
</dbReference>
<dbReference type="GO" id="GO:0008360">
    <property type="term" value="P:regulation of cell shape"/>
    <property type="evidence" value="ECO:0007669"/>
    <property type="project" value="UniProtKB-KW"/>
</dbReference>
<keyword evidence="10" id="KW-0378">Hydrolase</keyword>
<evidence type="ECO:0000313" key="22">
    <source>
        <dbReference type="Proteomes" id="UP000009011"/>
    </source>
</evidence>
<dbReference type="InterPro" id="IPR001264">
    <property type="entry name" value="Glyco_trans_51"/>
</dbReference>
<dbReference type="GO" id="GO:0006508">
    <property type="term" value="P:proteolysis"/>
    <property type="evidence" value="ECO:0007669"/>
    <property type="project" value="UniProtKB-KW"/>
</dbReference>
<keyword evidence="8" id="KW-0328">Glycosyltransferase</keyword>
<evidence type="ECO:0000256" key="9">
    <source>
        <dbReference type="ARBA" id="ARBA00022679"/>
    </source>
</evidence>
<dbReference type="GO" id="GO:0009252">
    <property type="term" value="P:peptidoglycan biosynthetic process"/>
    <property type="evidence" value="ECO:0007669"/>
    <property type="project" value="UniProtKB-KW"/>
</dbReference>
<comment type="catalytic activity">
    <reaction evidence="16">
        <text>Preferential cleavage: (Ac)2-L-Lys-D-Ala-|-D-Ala. Also transpeptidation of peptidyl-alanyl moieties that are N-acyl substituents of D-alanine.</text>
        <dbReference type="EC" id="3.4.16.4"/>
    </reaction>
</comment>
<evidence type="ECO:0000256" key="5">
    <source>
        <dbReference type="ARBA" id="ARBA00022475"/>
    </source>
</evidence>
<dbReference type="KEGG" id="mro:MROS_2830"/>
<keyword evidence="15" id="KW-0961">Cell wall biogenesis/degradation</keyword>
<dbReference type="Proteomes" id="UP000009011">
    <property type="component" value="Chromosome"/>
</dbReference>
<keyword evidence="5" id="KW-1003">Cell membrane</keyword>
<reference evidence="21 22" key="1">
    <citation type="journal article" date="2013" name="PLoS ONE">
        <title>Genomic analysis of Melioribacter roseus, facultatively anaerobic organotrophic bacterium representing a novel deep lineage within Bacteriodetes/Chlorobi group.</title>
        <authorList>
            <person name="Kadnikov V.V."/>
            <person name="Mardanov A.V."/>
            <person name="Podosokorskaya O.A."/>
            <person name="Gavrilov S.N."/>
            <person name="Kublanov I.V."/>
            <person name="Beletsky A.V."/>
            <person name="Bonch-Osmolovskaya E.A."/>
            <person name="Ravin N.V."/>
        </authorList>
    </citation>
    <scope>NUCLEOTIDE SEQUENCE [LARGE SCALE GENOMIC DNA]</scope>
    <source>
        <strain evidence="22">JCM 17771 / P3M-2</strain>
    </source>
</reference>
<keyword evidence="7" id="KW-0645">Protease</keyword>
<evidence type="ECO:0000256" key="4">
    <source>
        <dbReference type="ARBA" id="ARBA00007739"/>
    </source>
</evidence>
<feature type="domain" description="Glycosyl transferase family 51" evidence="20">
    <location>
        <begin position="60"/>
        <end position="239"/>
    </location>
</feature>
<comment type="subcellular location">
    <subcellularLocation>
        <location evidence="1">Cell membrane</location>
    </subcellularLocation>
</comment>
<dbReference type="PATRIC" id="fig|1191523.3.peg.2966"/>
<feature type="transmembrane region" description="Helical" evidence="18">
    <location>
        <begin position="12"/>
        <end position="35"/>
    </location>
</feature>
<evidence type="ECO:0000256" key="6">
    <source>
        <dbReference type="ARBA" id="ARBA00022645"/>
    </source>
</evidence>
<dbReference type="FunFam" id="1.10.3810.10:FF:000001">
    <property type="entry name" value="Penicillin-binding protein 1A"/>
    <property type="match status" value="1"/>
</dbReference>
<dbReference type="GO" id="GO:0008955">
    <property type="term" value="F:peptidoglycan glycosyltransferase activity"/>
    <property type="evidence" value="ECO:0007669"/>
    <property type="project" value="UniProtKB-EC"/>
</dbReference>
<dbReference type="PANTHER" id="PTHR32282">
    <property type="entry name" value="BINDING PROTEIN TRANSPEPTIDASE, PUTATIVE-RELATED"/>
    <property type="match status" value="1"/>
</dbReference>
<gene>
    <name evidence="21" type="ordered locus">MROS_2830</name>
</gene>
<evidence type="ECO:0000256" key="13">
    <source>
        <dbReference type="ARBA" id="ARBA00023136"/>
    </source>
</evidence>
<accession>I6ZA93</accession>
<dbReference type="PROSITE" id="PS51257">
    <property type="entry name" value="PROKAR_LIPOPROTEIN"/>
    <property type="match status" value="1"/>
</dbReference>